<evidence type="ECO:0000313" key="3">
    <source>
        <dbReference type="Proteomes" id="UP000283269"/>
    </source>
</evidence>
<organism evidence="2 3">
    <name type="scientific">Psilocybe cyanescens</name>
    <dbReference type="NCBI Taxonomy" id="93625"/>
    <lineage>
        <taxon>Eukaryota</taxon>
        <taxon>Fungi</taxon>
        <taxon>Dikarya</taxon>
        <taxon>Basidiomycota</taxon>
        <taxon>Agaricomycotina</taxon>
        <taxon>Agaricomycetes</taxon>
        <taxon>Agaricomycetidae</taxon>
        <taxon>Agaricales</taxon>
        <taxon>Agaricineae</taxon>
        <taxon>Strophariaceae</taxon>
        <taxon>Psilocybe</taxon>
    </lineage>
</organism>
<name>A0A409XV78_PSICY</name>
<evidence type="ECO:0000313" key="2">
    <source>
        <dbReference type="EMBL" id="PPQ94601.1"/>
    </source>
</evidence>
<dbReference type="AlphaFoldDB" id="A0A409XV78"/>
<feature type="region of interest" description="Disordered" evidence="1">
    <location>
        <begin position="353"/>
        <end position="389"/>
    </location>
</feature>
<sequence length="389" mass="44567">MVQAVSTWCSNNWRADRGIACKSNHFRPKRPDVLWHNHQAMVWAEIANIMGIEKASADTFGWFRYRTAVIKNIWTRMTEGERKAIDNEVDMCAMKGYNEHTQASLAKKYHVKRIDQSMKDQYNEMGMTSVIFVCFPLPDGKIAVDGYVNDRLPSNRNQGHIPSAEIISGPTNVCGRYKQIANLMNVPAQSFMSIYKADVDWMKQNILDYMTGLQNLKKNGHLAFTVNRTPTKKPIFTFGNTTSGFPIIPIPLPDKNWTKMSTISDILGPDTYDCLVGLATGGITDKVLYTEIGKNQKTFIPSKYLPLNMKFANPRNLHKEDIQAFFAHLVHRQQIYQPQDTFRFRCIKHKHGPVPTRYPDDQLVANRARRKPGHKDGNGRKHKERLPIE</sequence>
<feature type="compositionally biased region" description="Basic and acidic residues" evidence="1">
    <location>
        <begin position="374"/>
        <end position="389"/>
    </location>
</feature>
<keyword evidence="3" id="KW-1185">Reference proteome</keyword>
<dbReference type="Proteomes" id="UP000283269">
    <property type="component" value="Unassembled WGS sequence"/>
</dbReference>
<accession>A0A409XV78</accession>
<dbReference type="EMBL" id="NHYD01000285">
    <property type="protein sequence ID" value="PPQ94601.1"/>
    <property type="molecule type" value="Genomic_DNA"/>
</dbReference>
<proteinExistence type="predicted"/>
<dbReference type="OrthoDB" id="3062213at2759"/>
<evidence type="ECO:0000256" key="1">
    <source>
        <dbReference type="SAM" id="MobiDB-lite"/>
    </source>
</evidence>
<gene>
    <name evidence="2" type="ORF">CVT25_010609</name>
</gene>
<comment type="caution">
    <text evidence="2">The sequence shown here is derived from an EMBL/GenBank/DDBJ whole genome shotgun (WGS) entry which is preliminary data.</text>
</comment>
<dbReference type="InParanoid" id="A0A409XV78"/>
<protein>
    <submittedName>
        <fullName evidence="2">Uncharacterized protein</fullName>
    </submittedName>
</protein>
<reference evidence="2 3" key="1">
    <citation type="journal article" date="2018" name="Evol. Lett.">
        <title>Horizontal gene cluster transfer increased hallucinogenic mushroom diversity.</title>
        <authorList>
            <person name="Reynolds H.T."/>
            <person name="Vijayakumar V."/>
            <person name="Gluck-Thaler E."/>
            <person name="Korotkin H.B."/>
            <person name="Matheny P.B."/>
            <person name="Slot J.C."/>
        </authorList>
    </citation>
    <scope>NUCLEOTIDE SEQUENCE [LARGE SCALE GENOMIC DNA]</scope>
    <source>
        <strain evidence="2 3">2631</strain>
    </source>
</reference>